<dbReference type="OrthoDB" id="315417at2"/>
<keyword evidence="5" id="KW-1185">Reference proteome</keyword>
<keyword evidence="1" id="KW-0378">Hydrolase</keyword>
<reference evidence="5" key="1">
    <citation type="submission" date="2017-09" db="EMBL/GenBank/DDBJ databases">
        <title>Genome sequence of Nannocystis excedens DSM 71.</title>
        <authorList>
            <person name="Blom J."/>
        </authorList>
    </citation>
    <scope>NUCLEOTIDE SEQUENCE [LARGE SCALE GENOMIC DNA]</scope>
    <source>
        <strain evidence="5">type strain: E19</strain>
    </source>
</reference>
<feature type="modified residue" description="4-aspartylphosphate" evidence="2">
    <location>
        <position position="83"/>
    </location>
</feature>
<dbReference type="PANTHER" id="PTHR43156">
    <property type="entry name" value="STAGE II SPORULATION PROTEIN E-RELATED"/>
    <property type="match status" value="1"/>
</dbReference>
<organism evidence="4 5">
    <name type="scientific">Hartmannibacter diazotrophicus</name>
    <dbReference type="NCBI Taxonomy" id="1482074"/>
    <lineage>
        <taxon>Bacteria</taxon>
        <taxon>Pseudomonadati</taxon>
        <taxon>Pseudomonadota</taxon>
        <taxon>Alphaproteobacteria</taxon>
        <taxon>Hyphomicrobiales</taxon>
        <taxon>Pleomorphomonadaceae</taxon>
        <taxon>Hartmannibacter</taxon>
    </lineage>
</organism>
<dbReference type="InterPro" id="IPR001789">
    <property type="entry name" value="Sig_transdc_resp-reg_receiver"/>
</dbReference>
<dbReference type="SUPFAM" id="SSF52172">
    <property type="entry name" value="CheY-like"/>
    <property type="match status" value="1"/>
</dbReference>
<dbReference type="EMBL" id="LT960614">
    <property type="protein sequence ID" value="SON58264.1"/>
    <property type="molecule type" value="Genomic_DNA"/>
</dbReference>
<dbReference type="AlphaFoldDB" id="A0A2C9DD67"/>
<sequence>MLIVSEFDDDDRLATPLGIADPEQALDGLVDARILIVDDNRVSRSVVEINLVRAGYTNIRTADDGEQGLKTVFDWHPHLIITDMLMPKLDGFDFCRWLRAEPRFKAIPVIVQTVLDAPELRGDIFDAGATDLIVKPINGRELLSRVRVHLERRRLIDHLSDYQNRLNEELRAARDMQCQLMPAAEDIAELCRKYPIEVASMCEPSSLVSGDLWGIDQLSPTALRIWTADFTGHGIYSALNTFRLHTYLKAGNASAYDPGEWLGEVNAFLCKVLPVGQFATMLCTVIDFSAGSLAVASAAAPYPIHSEGDDFRLLPLDGLPLGILPSASYETSTFPFGSGATLFAYSDALIETPEADAPALPPEKVADFMAANRSRPLEAIRSELVERLDAAAPAGLTDDLTMILIRHLGAPQ</sequence>
<accession>A0A2C9DD67</accession>
<dbReference type="Proteomes" id="UP000223606">
    <property type="component" value="Chromosome 1"/>
</dbReference>
<dbReference type="GO" id="GO:0000160">
    <property type="term" value="P:phosphorelay signal transduction system"/>
    <property type="evidence" value="ECO:0007669"/>
    <property type="project" value="InterPro"/>
</dbReference>
<dbReference type="SMART" id="SM00331">
    <property type="entry name" value="PP2C_SIG"/>
    <property type="match status" value="1"/>
</dbReference>
<dbReference type="SMART" id="SM00448">
    <property type="entry name" value="REC"/>
    <property type="match status" value="1"/>
</dbReference>
<proteinExistence type="predicted"/>
<dbReference type="Gene3D" id="3.60.40.10">
    <property type="entry name" value="PPM-type phosphatase domain"/>
    <property type="match status" value="1"/>
</dbReference>
<evidence type="ECO:0000259" key="3">
    <source>
        <dbReference type="PROSITE" id="PS50110"/>
    </source>
</evidence>
<evidence type="ECO:0000313" key="5">
    <source>
        <dbReference type="Proteomes" id="UP000223606"/>
    </source>
</evidence>
<dbReference type="RefSeq" id="WP_099558482.1">
    <property type="nucleotide sequence ID" value="NZ_LT960614.1"/>
</dbReference>
<dbReference type="InterPro" id="IPR052016">
    <property type="entry name" value="Bact_Sigma-Reg"/>
</dbReference>
<feature type="domain" description="Response regulatory" evidence="3">
    <location>
        <begin position="33"/>
        <end position="150"/>
    </location>
</feature>
<dbReference type="Pfam" id="PF07228">
    <property type="entry name" value="SpoIIE"/>
    <property type="match status" value="1"/>
</dbReference>
<dbReference type="Gene3D" id="3.40.50.2300">
    <property type="match status" value="1"/>
</dbReference>
<dbReference type="PROSITE" id="PS50110">
    <property type="entry name" value="RESPONSE_REGULATORY"/>
    <property type="match status" value="1"/>
</dbReference>
<dbReference type="InterPro" id="IPR036457">
    <property type="entry name" value="PPM-type-like_dom_sf"/>
</dbReference>
<dbReference type="PANTHER" id="PTHR43156:SF2">
    <property type="entry name" value="STAGE II SPORULATION PROTEIN E"/>
    <property type="match status" value="1"/>
</dbReference>
<gene>
    <name evidence="4" type="primary">afsQ1_2</name>
    <name evidence="4" type="ORF">HDIA_4723</name>
</gene>
<dbReference type="KEGG" id="hdi:HDIA_4723"/>
<dbReference type="GO" id="GO:0016791">
    <property type="term" value="F:phosphatase activity"/>
    <property type="evidence" value="ECO:0007669"/>
    <property type="project" value="TreeGrafter"/>
</dbReference>
<name>A0A2C9DD67_9HYPH</name>
<protein>
    <submittedName>
        <fullName evidence="4">Transcriptional regulatory protein AfsQ1</fullName>
    </submittedName>
</protein>
<dbReference type="Pfam" id="PF00072">
    <property type="entry name" value="Response_reg"/>
    <property type="match status" value="1"/>
</dbReference>
<evidence type="ECO:0000313" key="4">
    <source>
        <dbReference type="EMBL" id="SON58264.1"/>
    </source>
</evidence>
<dbReference type="InterPro" id="IPR011006">
    <property type="entry name" value="CheY-like_superfamily"/>
</dbReference>
<evidence type="ECO:0000256" key="2">
    <source>
        <dbReference type="PROSITE-ProRule" id="PRU00169"/>
    </source>
</evidence>
<keyword evidence="2" id="KW-0597">Phosphoprotein</keyword>
<evidence type="ECO:0000256" key="1">
    <source>
        <dbReference type="ARBA" id="ARBA00022801"/>
    </source>
</evidence>
<dbReference type="InterPro" id="IPR001932">
    <property type="entry name" value="PPM-type_phosphatase-like_dom"/>
</dbReference>